<sequence>MTLRRRGSYNAGMFGLPSIQKLIVLAAIVAAVWYGFKFIGRIAEQREAERKLRERQRGDGGRGPGGGRPQGAERAAEIKAEEMVPCPACGAYVASRRARNCGRADCPY</sequence>
<evidence type="ECO:0000313" key="3">
    <source>
        <dbReference type="EMBL" id="SME89461.1"/>
    </source>
</evidence>
<evidence type="ECO:0000313" key="4">
    <source>
        <dbReference type="Proteomes" id="UP000192917"/>
    </source>
</evidence>
<evidence type="ECO:0000256" key="1">
    <source>
        <dbReference type="SAM" id="MobiDB-lite"/>
    </source>
</evidence>
<keyword evidence="2" id="KW-0812">Transmembrane</keyword>
<feature type="region of interest" description="Disordered" evidence="1">
    <location>
        <begin position="49"/>
        <end position="76"/>
    </location>
</feature>
<keyword evidence="2" id="KW-1133">Transmembrane helix</keyword>
<gene>
    <name evidence="3" type="ORF">SAMN05428998_101213</name>
</gene>
<feature type="compositionally biased region" description="Basic and acidic residues" evidence="1">
    <location>
        <begin position="49"/>
        <end position="60"/>
    </location>
</feature>
<name>A0A1Y6B5W4_9PROT</name>
<accession>A0A1Y6B5W4</accession>
<evidence type="ECO:0000256" key="2">
    <source>
        <dbReference type="SAM" id="Phobius"/>
    </source>
</evidence>
<reference evidence="3 4" key="1">
    <citation type="submission" date="2017-04" db="EMBL/GenBank/DDBJ databases">
        <authorList>
            <person name="Afonso C.L."/>
            <person name="Miller P.J."/>
            <person name="Scott M.A."/>
            <person name="Spackman E."/>
            <person name="Goraichik I."/>
            <person name="Dimitrov K.M."/>
            <person name="Suarez D.L."/>
            <person name="Swayne D.E."/>
        </authorList>
    </citation>
    <scope>NUCLEOTIDE SEQUENCE [LARGE SCALE GENOMIC DNA]</scope>
    <source>
        <strain evidence="3 4">USBA 355</strain>
    </source>
</reference>
<dbReference type="STRING" id="560819.SAMN05428998_101213"/>
<keyword evidence="4" id="KW-1185">Reference proteome</keyword>
<keyword evidence="2" id="KW-0472">Membrane</keyword>
<feature type="transmembrane region" description="Helical" evidence="2">
    <location>
        <begin position="22"/>
        <end position="43"/>
    </location>
</feature>
<proteinExistence type="predicted"/>
<dbReference type="Proteomes" id="UP000192917">
    <property type="component" value="Unassembled WGS sequence"/>
</dbReference>
<protein>
    <submittedName>
        <fullName evidence="3">Uncharacterized protein</fullName>
    </submittedName>
</protein>
<dbReference type="RefSeq" id="WP_143596116.1">
    <property type="nucleotide sequence ID" value="NZ_FWZX01000001.1"/>
</dbReference>
<dbReference type="EMBL" id="FWZX01000001">
    <property type="protein sequence ID" value="SME89461.1"/>
    <property type="molecule type" value="Genomic_DNA"/>
</dbReference>
<dbReference type="AlphaFoldDB" id="A0A1Y6B5W4"/>
<organism evidence="3 4">
    <name type="scientific">Tistlia consotensis USBA 355</name>
    <dbReference type="NCBI Taxonomy" id="560819"/>
    <lineage>
        <taxon>Bacteria</taxon>
        <taxon>Pseudomonadati</taxon>
        <taxon>Pseudomonadota</taxon>
        <taxon>Alphaproteobacteria</taxon>
        <taxon>Rhodospirillales</taxon>
        <taxon>Rhodovibrionaceae</taxon>
        <taxon>Tistlia</taxon>
    </lineage>
</organism>